<name>A0A8S5QZL4_9CAUD</name>
<reference evidence="1" key="1">
    <citation type="journal article" date="2021" name="Proc. Natl. Acad. Sci. U.S.A.">
        <title>A Catalog of Tens of Thousands of Viruses from Human Metagenomes Reveals Hidden Associations with Chronic Diseases.</title>
        <authorList>
            <person name="Tisza M.J."/>
            <person name="Buck C.B."/>
        </authorList>
    </citation>
    <scope>NUCLEOTIDE SEQUENCE</scope>
    <source>
        <strain evidence="1">Cty7j44</strain>
    </source>
</reference>
<dbReference type="EMBL" id="BK015767">
    <property type="protein sequence ID" value="DAE24108.1"/>
    <property type="molecule type" value="Genomic_DNA"/>
</dbReference>
<proteinExistence type="predicted"/>
<accession>A0A8S5QZL4</accession>
<protein>
    <submittedName>
        <fullName evidence="1">Uncharacterized protein</fullName>
    </submittedName>
</protein>
<evidence type="ECO:0000313" key="1">
    <source>
        <dbReference type="EMBL" id="DAE24108.1"/>
    </source>
</evidence>
<organism evidence="1">
    <name type="scientific">Podoviridae sp. cty7j44</name>
    <dbReference type="NCBI Taxonomy" id="2826593"/>
    <lineage>
        <taxon>Viruses</taxon>
        <taxon>Duplodnaviria</taxon>
        <taxon>Heunggongvirae</taxon>
        <taxon>Uroviricota</taxon>
        <taxon>Caudoviricetes</taxon>
    </lineage>
</organism>
<sequence length="120" mass="13846">MNFRNVAKEAIKVSDLAENREKISTEELIEKYPEKITISQFERCEMGNKVKFIYTIKEEPEKFAYAGILLEKCFNKIIQAYGGDYVRAQKEFAMDKTGLPVKLEKKETLDGNEVTNVTIL</sequence>